<comment type="caution">
    <text evidence="2">The sequence shown here is derived from an EMBL/GenBank/DDBJ whole genome shotgun (WGS) entry which is preliminary data.</text>
</comment>
<sequence>MASSPLIVVDPDGDLILDVGEIVLSKQRQDAVPPTADWEISVIPSEEQTLNQQEGFITPNTEDPIHLDEPYDTELSLKTHYRKESDVVLSPMDKSRRILVCGKVMTWASSTFRSQLNGPWKDGRQHADRDDEGRMNIKYPDDDPVAMVFLCNMLHHRPGPSLTLDYNSLARLAVLTDKYDCYATLQVWFRSQWQTRLQIGRKDFLGGFPENTSGYALQTMRMAYRLHDPTWFALAATLYAYTQPTSCIASALRDTQIKDDIELPEALIGKRHFN</sequence>
<protein>
    <recommendedName>
        <fullName evidence="4">BTB domain-containing protein</fullName>
    </recommendedName>
</protein>
<reference evidence="2" key="1">
    <citation type="submission" date="2022-10" db="EMBL/GenBank/DDBJ databases">
        <title>Culturing micro-colonial fungi from biological soil crusts in the Mojave desert and describing Neophaeococcomyces mojavensis, and introducing the new genera and species Taxawa tesnikishii.</title>
        <authorList>
            <person name="Kurbessoian T."/>
            <person name="Stajich J.E."/>
        </authorList>
    </citation>
    <scope>NUCLEOTIDE SEQUENCE</scope>
    <source>
        <strain evidence="2">TK_41</strain>
    </source>
</reference>
<evidence type="ECO:0000313" key="3">
    <source>
        <dbReference type="Proteomes" id="UP001172673"/>
    </source>
</evidence>
<feature type="compositionally biased region" description="Basic and acidic residues" evidence="1">
    <location>
        <begin position="121"/>
        <end position="137"/>
    </location>
</feature>
<organism evidence="2 3">
    <name type="scientific">Cladophialophora chaetospira</name>
    <dbReference type="NCBI Taxonomy" id="386627"/>
    <lineage>
        <taxon>Eukaryota</taxon>
        <taxon>Fungi</taxon>
        <taxon>Dikarya</taxon>
        <taxon>Ascomycota</taxon>
        <taxon>Pezizomycotina</taxon>
        <taxon>Eurotiomycetes</taxon>
        <taxon>Chaetothyriomycetidae</taxon>
        <taxon>Chaetothyriales</taxon>
        <taxon>Herpotrichiellaceae</taxon>
        <taxon>Cladophialophora</taxon>
    </lineage>
</organism>
<accession>A0AA38XD66</accession>
<feature type="region of interest" description="Disordered" evidence="1">
    <location>
        <begin position="118"/>
        <end position="137"/>
    </location>
</feature>
<evidence type="ECO:0008006" key="4">
    <source>
        <dbReference type="Google" id="ProtNLM"/>
    </source>
</evidence>
<proteinExistence type="predicted"/>
<dbReference type="AlphaFoldDB" id="A0AA38XD66"/>
<evidence type="ECO:0000256" key="1">
    <source>
        <dbReference type="SAM" id="MobiDB-lite"/>
    </source>
</evidence>
<dbReference type="Proteomes" id="UP001172673">
    <property type="component" value="Unassembled WGS sequence"/>
</dbReference>
<name>A0AA38XD66_9EURO</name>
<evidence type="ECO:0000313" key="2">
    <source>
        <dbReference type="EMBL" id="KAJ9611293.1"/>
    </source>
</evidence>
<gene>
    <name evidence="2" type="ORF">H2200_004477</name>
</gene>
<dbReference type="EMBL" id="JAPDRK010000006">
    <property type="protein sequence ID" value="KAJ9611293.1"/>
    <property type="molecule type" value="Genomic_DNA"/>
</dbReference>
<keyword evidence="3" id="KW-1185">Reference proteome</keyword>